<evidence type="ECO:0000256" key="2">
    <source>
        <dbReference type="ARBA" id="ARBA00022737"/>
    </source>
</evidence>
<keyword evidence="5" id="KW-1185">Reference proteome</keyword>
<dbReference type="NCBIfam" id="TIGR00756">
    <property type="entry name" value="PPR"/>
    <property type="match status" value="1"/>
</dbReference>
<evidence type="ECO:0000313" key="5">
    <source>
        <dbReference type="Proteomes" id="UP001346149"/>
    </source>
</evidence>
<dbReference type="PROSITE" id="PS51375">
    <property type="entry name" value="PPR"/>
    <property type="match status" value="1"/>
</dbReference>
<dbReference type="Proteomes" id="UP001346149">
    <property type="component" value="Unassembled WGS sequence"/>
</dbReference>
<dbReference type="EMBL" id="JAXQNO010000010">
    <property type="protein sequence ID" value="KAK4789599.1"/>
    <property type="molecule type" value="Genomic_DNA"/>
</dbReference>
<dbReference type="Pfam" id="PF01535">
    <property type="entry name" value="PPR"/>
    <property type="match status" value="1"/>
</dbReference>
<dbReference type="PANTHER" id="PTHR47939:SF13">
    <property type="entry name" value="OS03G0201400 PROTEIN"/>
    <property type="match status" value="1"/>
</dbReference>
<evidence type="ECO:0000256" key="1">
    <source>
        <dbReference type="ARBA" id="ARBA00007626"/>
    </source>
</evidence>
<dbReference type="InterPro" id="IPR011990">
    <property type="entry name" value="TPR-like_helical_dom_sf"/>
</dbReference>
<name>A0AAN7LR92_TRANT</name>
<sequence length="233" mass="27099">MVKYLCKRNQLDYAMEYVDGMLKERKELGAHLLGTLVPALCEHHVKKKNRVWDVFDLLVEMKENKIPPDWQTINVTLCFFCKIGMDRFVLALCKTNRIEEGYELHRKVSEILRFSHQSGSFIHLICALVRSSRMDMAVDLLINMQKKDMDNLLARILSLLERQLSYSGPKIWFFNFFINGVGNAKNPELAREIYERMKRSGISPNVTSDVLVLKSYLKSGRISDALNFYVDIK</sequence>
<accession>A0AAN7LR92</accession>
<dbReference type="Gene3D" id="1.25.40.10">
    <property type="entry name" value="Tetratricopeptide repeat domain"/>
    <property type="match status" value="2"/>
</dbReference>
<dbReference type="PANTHER" id="PTHR47939">
    <property type="entry name" value="MEMBRANE-ASSOCIATED SALT-INDUCIBLE PROTEIN-LIKE"/>
    <property type="match status" value="1"/>
</dbReference>
<gene>
    <name evidence="4" type="ORF">SAY86_016903</name>
</gene>
<protein>
    <recommendedName>
        <fullName evidence="6">Pentatricopeptide repeat-containing protein</fullName>
    </recommendedName>
</protein>
<keyword evidence="2" id="KW-0677">Repeat</keyword>
<evidence type="ECO:0008006" key="6">
    <source>
        <dbReference type="Google" id="ProtNLM"/>
    </source>
</evidence>
<dbReference type="InterPro" id="IPR002885">
    <property type="entry name" value="PPR_rpt"/>
</dbReference>
<feature type="repeat" description="PPR" evidence="3">
    <location>
        <begin position="170"/>
        <end position="204"/>
    </location>
</feature>
<proteinExistence type="inferred from homology"/>
<comment type="caution">
    <text evidence="4">The sequence shown here is derived from an EMBL/GenBank/DDBJ whole genome shotgun (WGS) entry which is preliminary data.</text>
</comment>
<reference evidence="4 5" key="1">
    <citation type="journal article" date="2023" name="Hortic Res">
        <title>Pangenome of water caltrop reveals structural variations and asymmetric subgenome divergence after allopolyploidization.</title>
        <authorList>
            <person name="Zhang X."/>
            <person name="Chen Y."/>
            <person name="Wang L."/>
            <person name="Yuan Y."/>
            <person name="Fang M."/>
            <person name="Shi L."/>
            <person name="Lu R."/>
            <person name="Comes H.P."/>
            <person name="Ma Y."/>
            <person name="Chen Y."/>
            <person name="Huang G."/>
            <person name="Zhou Y."/>
            <person name="Zheng Z."/>
            <person name="Qiu Y."/>
        </authorList>
    </citation>
    <scope>NUCLEOTIDE SEQUENCE [LARGE SCALE GENOMIC DNA]</scope>
    <source>
        <strain evidence="4">F231</strain>
    </source>
</reference>
<dbReference type="AlphaFoldDB" id="A0AAN7LR92"/>
<dbReference type="Pfam" id="PF13812">
    <property type="entry name" value="PPR_3"/>
    <property type="match status" value="1"/>
</dbReference>
<organism evidence="4 5">
    <name type="scientific">Trapa natans</name>
    <name type="common">Water chestnut</name>
    <dbReference type="NCBI Taxonomy" id="22666"/>
    <lineage>
        <taxon>Eukaryota</taxon>
        <taxon>Viridiplantae</taxon>
        <taxon>Streptophyta</taxon>
        <taxon>Embryophyta</taxon>
        <taxon>Tracheophyta</taxon>
        <taxon>Spermatophyta</taxon>
        <taxon>Magnoliopsida</taxon>
        <taxon>eudicotyledons</taxon>
        <taxon>Gunneridae</taxon>
        <taxon>Pentapetalae</taxon>
        <taxon>rosids</taxon>
        <taxon>malvids</taxon>
        <taxon>Myrtales</taxon>
        <taxon>Lythraceae</taxon>
        <taxon>Trapa</taxon>
    </lineage>
</organism>
<evidence type="ECO:0000256" key="3">
    <source>
        <dbReference type="PROSITE-ProRule" id="PRU00708"/>
    </source>
</evidence>
<dbReference type="InterPro" id="IPR050667">
    <property type="entry name" value="PPR-containing_protein"/>
</dbReference>
<evidence type="ECO:0000313" key="4">
    <source>
        <dbReference type="EMBL" id="KAK4789599.1"/>
    </source>
</evidence>
<comment type="similarity">
    <text evidence="1">Belongs to the PPR family. P subfamily.</text>
</comment>